<dbReference type="AlphaFoldDB" id="A0A8J3EBQ2"/>
<dbReference type="InterPro" id="IPR004408">
    <property type="entry name" value="Biotin_CoA_COase_ligase"/>
</dbReference>
<evidence type="ECO:0000256" key="5">
    <source>
        <dbReference type="ARBA" id="ARBA00024227"/>
    </source>
</evidence>
<gene>
    <name evidence="8" type="ORF">GCM10010964_15170</name>
</gene>
<evidence type="ECO:0000256" key="1">
    <source>
        <dbReference type="ARBA" id="ARBA00022598"/>
    </source>
</evidence>
<dbReference type="PANTHER" id="PTHR12835">
    <property type="entry name" value="BIOTIN PROTEIN LIGASE"/>
    <property type="match status" value="1"/>
</dbReference>
<dbReference type="InterPro" id="IPR008988">
    <property type="entry name" value="Transcriptional_repressor_C"/>
</dbReference>
<dbReference type="GO" id="GO:0005524">
    <property type="term" value="F:ATP binding"/>
    <property type="evidence" value="ECO:0007669"/>
    <property type="project" value="UniProtKB-KW"/>
</dbReference>
<dbReference type="Proteomes" id="UP000597507">
    <property type="component" value="Unassembled WGS sequence"/>
</dbReference>
<evidence type="ECO:0000256" key="3">
    <source>
        <dbReference type="ARBA" id="ARBA00022840"/>
    </source>
</evidence>
<evidence type="ECO:0000256" key="6">
    <source>
        <dbReference type="ARBA" id="ARBA00047846"/>
    </source>
</evidence>
<dbReference type="PROSITE" id="PS51733">
    <property type="entry name" value="BPL_LPL_CATALYTIC"/>
    <property type="match status" value="1"/>
</dbReference>
<evidence type="ECO:0000259" key="7">
    <source>
        <dbReference type="PROSITE" id="PS51733"/>
    </source>
</evidence>
<dbReference type="PANTHER" id="PTHR12835:SF5">
    <property type="entry name" value="BIOTIN--PROTEIN LIGASE"/>
    <property type="match status" value="1"/>
</dbReference>
<proteinExistence type="predicted"/>
<keyword evidence="1 8" id="KW-0436">Ligase</keyword>
<comment type="caution">
    <text evidence="8">The sequence shown here is derived from an EMBL/GenBank/DDBJ whole genome shotgun (WGS) entry which is preliminary data.</text>
</comment>
<dbReference type="SUPFAM" id="SSF50037">
    <property type="entry name" value="C-terminal domain of transcriptional repressors"/>
    <property type="match status" value="1"/>
</dbReference>
<dbReference type="Pfam" id="PF03099">
    <property type="entry name" value="BPL_LplA_LipB"/>
    <property type="match status" value="1"/>
</dbReference>
<dbReference type="InterPro" id="IPR003142">
    <property type="entry name" value="BPL_C"/>
</dbReference>
<keyword evidence="2" id="KW-0547">Nucleotide-binding</keyword>
<dbReference type="Gene3D" id="3.30.930.10">
    <property type="entry name" value="Bira Bifunctional Protein, Domain 2"/>
    <property type="match status" value="1"/>
</dbReference>
<comment type="catalytic activity">
    <reaction evidence="6">
        <text>biotin + L-lysyl-[protein] + ATP = N(6)-biotinyl-L-lysyl-[protein] + AMP + diphosphate + H(+)</text>
        <dbReference type="Rhea" id="RHEA:11756"/>
        <dbReference type="Rhea" id="RHEA-COMP:9752"/>
        <dbReference type="Rhea" id="RHEA-COMP:10505"/>
        <dbReference type="ChEBI" id="CHEBI:15378"/>
        <dbReference type="ChEBI" id="CHEBI:29969"/>
        <dbReference type="ChEBI" id="CHEBI:30616"/>
        <dbReference type="ChEBI" id="CHEBI:33019"/>
        <dbReference type="ChEBI" id="CHEBI:57586"/>
        <dbReference type="ChEBI" id="CHEBI:83144"/>
        <dbReference type="ChEBI" id="CHEBI:456215"/>
        <dbReference type="EC" id="6.3.4.15"/>
    </reaction>
</comment>
<protein>
    <recommendedName>
        <fullName evidence="5">biotin--[biotin carboxyl-carrier protein] ligase</fullName>
        <ecNumber evidence="5">6.3.4.15</ecNumber>
    </recommendedName>
</protein>
<organism evidence="8 9">
    <name type="scientific">Caldovatus sediminis</name>
    <dbReference type="NCBI Taxonomy" id="2041189"/>
    <lineage>
        <taxon>Bacteria</taxon>
        <taxon>Pseudomonadati</taxon>
        <taxon>Pseudomonadota</taxon>
        <taxon>Alphaproteobacteria</taxon>
        <taxon>Acetobacterales</taxon>
        <taxon>Roseomonadaceae</taxon>
        <taxon>Caldovatus</taxon>
    </lineage>
</organism>
<evidence type="ECO:0000313" key="9">
    <source>
        <dbReference type="Proteomes" id="UP000597507"/>
    </source>
</evidence>
<dbReference type="Gene3D" id="2.30.30.100">
    <property type="match status" value="1"/>
</dbReference>
<name>A0A8J3EBQ2_9PROT</name>
<keyword evidence="4" id="KW-0092">Biotin</keyword>
<keyword evidence="9" id="KW-1185">Reference proteome</keyword>
<feature type="domain" description="BPL/LPL catalytic" evidence="7">
    <location>
        <begin position="1"/>
        <end position="184"/>
    </location>
</feature>
<dbReference type="GO" id="GO:0005737">
    <property type="term" value="C:cytoplasm"/>
    <property type="evidence" value="ECO:0007669"/>
    <property type="project" value="TreeGrafter"/>
</dbReference>
<sequence>MIPAEASHPFTIRRYGRLASTNDTARALAAAGAPHGTVVWARSQSAGRGRQGRAWFSPPGNLYVSLILRPCVPAARLAELGFLAALGVADALDGVLAARRAELKWPNDVLLEGRKVAGILPEAVVAAGAPPAVILGIGINLREAPAGTPYPATSLAANGAAEVTPEGMLGALLPALARWLARWDAEGFAPARAAWMGRVRGLGHPVRVRTGEGWLEGRLTALDEDGALIVETAAGPRRVTAGEVAFAPREAEDAAPPAAPAGR</sequence>
<evidence type="ECO:0000313" key="8">
    <source>
        <dbReference type="EMBL" id="GGG28244.1"/>
    </source>
</evidence>
<dbReference type="InterPro" id="IPR045864">
    <property type="entry name" value="aa-tRNA-synth_II/BPL/LPL"/>
</dbReference>
<accession>A0A8J3EBQ2</accession>
<dbReference type="CDD" id="cd16442">
    <property type="entry name" value="BPL"/>
    <property type="match status" value="1"/>
</dbReference>
<keyword evidence="3" id="KW-0067">ATP-binding</keyword>
<dbReference type="EC" id="6.3.4.15" evidence="5"/>
<dbReference type="RefSeq" id="WP_188899426.1">
    <property type="nucleotide sequence ID" value="NZ_BMKS01000004.1"/>
</dbReference>
<dbReference type="GO" id="GO:0004077">
    <property type="term" value="F:biotin--[biotin carboxyl-carrier protein] ligase activity"/>
    <property type="evidence" value="ECO:0007669"/>
    <property type="project" value="UniProtKB-EC"/>
</dbReference>
<dbReference type="EMBL" id="BMKS01000004">
    <property type="protein sequence ID" value="GGG28244.1"/>
    <property type="molecule type" value="Genomic_DNA"/>
</dbReference>
<dbReference type="InterPro" id="IPR004143">
    <property type="entry name" value="BPL_LPL_catalytic"/>
</dbReference>
<dbReference type="SUPFAM" id="SSF55681">
    <property type="entry name" value="Class II aaRS and biotin synthetases"/>
    <property type="match status" value="1"/>
</dbReference>
<reference evidence="8 9" key="1">
    <citation type="journal article" date="2014" name="Int. J. Syst. Evol. Microbiol.">
        <title>Complete genome sequence of Corynebacterium casei LMG S-19264T (=DSM 44701T), isolated from a smear-ripened cheese.</title>
        <authorList>
            <consortium name="US DOE Joint Genome Institute (JGI-PGF)"/>
            <person name="Walter F."/>
            <person name="Albersmeier A."/>
            <person name="Kalinowski J."/>
            <person name="Ruckert C."/>
        </authorList>
    </citation>
    <scope>NUCLEOTIDE SEQUENCE [LARGE SCALE GENOMIC DNA]</scope>
    <source>
        <strain evidence="8 9">CGMCC 1.16330</strain>
    </source>
</reference>
<evidence type="ECO:0000256" key="4">
    <source>
        <dbReference type="ARBA" id="ARBA00023267"/>
    </source>
</evidence>
<evidence type="ECO:0000256" key="2">
    <source>
        <dbReference type="ARBA" id="ARBA00022741"/>
    </source>
</evidence>
<dbReference type="Pfam" id="PF02237">
    <property type="entry name" value="BPL_C"/>
    <property type="match status" value="1"/>
</dbReference>
<dbReference type="NCBIfam" id="TIGR00121">
    <property type="entry name" value="birA_ligase"/>
    <property type="match status" value="1"/>
</dbReference>